<proteinExistence type="predicted"/>
<dbReference type="AlphaFoldDB" id="A0ABD2YCE2"/>
<keyword evidence="3" id="KW-1185">Reference proteome</keyword>
<dbReference type="Proteomes" id="UP001630127">
    <property type="component" value="Unassembled WGS sequence"/>
</dbReference>
<feature type="region of interest" description="Disordered" evidence="1">
    <location>
        <begin position="29"/>
        <end position="70"/>
    </location>
</feature>
<accession>A0ABD2YCE2</accession>
<evidence type="ECO:0000256" key="1">
    <source>
        <dbReference type="SAM" id="MobiDB-lite"/>
    </source>
</evidence>
<evidence type="ECO:0000313" key="3">
    <source>
        <dbReference type="Proteomes" id="UP001630127"/>
    </source>
</evidence>
<feature type="compositionally biased region" description="Basic and acidic residues" evidence="1">
    <location>
        <begin position="29"/>
        <end position="44"/>
    </location>
</feature>
<protein>
    <submittedName>
        <fullName evidence="2">Uncharacterized protein</fullName>
    </submittedName>
</protein>
<gene>
    <name evidence="2" type="ORF">ACH5RR_037949</name>
</gene>
<sequence>MTRSSFSEVWIRSPLNLANHESLSILARRDGFFPPPQDHDHQQQEEAAAPHDQPNNHHPINQENNPDDDDQKRAAIQEDFHFQVHQKDHHNNSAPSILIPDFDYHLFHQHLQENHDLQNNLDEEVVNIDLELGFKKPPTQIDDPHEEAVVYTGLELGLIKKPPRQQIDQNLEGLGAHTALELGFKKRQIDQNLEELCVHTNLELGFRTKPSSRIHLDDQDREVVYTSLELGSFYNNNNNREKAKVVDLQR</sequence>
<evidence type="ECO:0000313" key="2">
    <source>
        <dbReference type="EMBL" id="KAL3503500.1"/>
    </source>
</evidence>
<dbReference type="EMBL" id="JBJUIK010000015">
    <property type="protein sequence ID" value="KAL3503500.1"/>
    <property type="molecule type" value="Genomic_DNA"/>
</dbReference>
<comment type="caution">
    <text evidence="2">The sequence shown here is derived from an EMBL/GenBank/DDBJ whole genome shotgun (WGS) entry which is preliminary data.</text>
</comment>
<reference evidence="2 3" key="1">
    <citation type="submission" date="2024-11" db="EMBL/GenBank/DDBJ databases">
        <title>A near-complete genome assembly of Cinchona calisaya.</title>
        <authorList>
            <person name="Lian D.C."/>
            <person name="Zhao X.W."/>
            <person name="Wei L."/>
        </authorList>
    </citation>
    <scope>NUCLEOTIDE SEQUENCE [LARGE SCALE GENOMIC DNA]</scope>
    <source>
        <tissue evidence="2">Nenye</tissue>
    </source>
</reference>
<name>A0ABD2YCE2_9GENT</name>
<organism evidence="2 3">
    <name type="scientific">Cinchona calisaya</name>
    <dbReference type="NCBI Taxonomy" id="153742"/>
    <lineage>
        <taxon>Eukaryota</taxon>
        <taxon>Viridiplantae</taxon>
        <taxon>Streptophyta</taxon>
        <taxon>Embryophyta</taxon>
        <taxon>Tracheophyta</taxon>
        <taxon>Spermatophyta</taxon>
        <taxon>Magnoliopsida</taxon>
        <taxon>eudicotyledons</taxon>
        <taxon>Gunneridae</taxon>
        <taxon>Pentapetalae</taxon>
        <taxon>asterids</taxon>
        <taxon>lamiids</taxon>
        <taxon>Gentianales</taxon>
        <taxon>Rubiaceae</taxon>
        <taxon>Cinchonoideae</taxon>
        <taxon>Cinchoneae</taxon>
        <taxon>Cinchona</taxon>
    </lineage>
</organism>